<feature type="region of interest" description="Disordered" evidence="2">
    <location>
        <begin position="162"/>
        <end position="197"/>
    </location>
</feature>
<feature type="region of interest" description="Disordered" evidence="2">
    <location>
        <begin position="599"/>
        <end position="715"/>
    </location>
</feature>
<dbReference type="Proteomes" id="UP000504606">
    <property type="component" value="Unplaced"/>
</dbReference>
<keyword evidence="4" id="KW-1185">Reference proteome</keyword>
<dbReference type="GeneID" id="113202137"/>
<feature type="compositionally biased region" description="Basic and acidic residues" evidence="2">
    <location>
        <begin position="963"/>
        <end position="976"/>
    </location>
</feature>
<dbReference type="PROSITE" id="PS00028">
    <property type="entry name" value="ZINC_FINGER_C2H2_1"/>
    <property type="match status" value="11"/>
</dbReference>
<feature type="domain" description="C2H2-type" evidence="3">
    <location>
        <begin position="1511"/>
        <end position="1538"/>
    </location>
</feature>
<dbReference type="InterPro" id="IPR013087">
    <property type="entry name" value="Znf_C2H2_type"/>
</dbReference>
<dbReference type="RefSeq" id="XP_052123316.1">
    <property type="nucleotide sequence ID" value="XM_052267356.1"/>
</dbReference>
<dbReference type="RefSeq" id="XP_026272014.2">
    <property type="nucleotide sequence ID" value="XM_026416229.2"/>
</dbReference>
<feature type="domain" description="C2H2-type" evidence="3">
    <location>
        <begin position="1406"/>
        <end position="1434"/>
    </location>
</feature>
<evidence type="ECO:0000313" key="6">
    <source>
        <dbReference type="RefSeq" id="XP_052123316.1"/>
    </source>
</evidence>
<keyword evidence="1" id="KW-0862">Zinc</keyword>
<feature type="compositionally biased region" description="Polar residues" evidence="2">
    <location>
        <begin position="1536"/>
        <end position="1560"/>
    </location>
</feature>
<feature type="domain" description="C2H2-type" evidence="3">
    <location>
        <begin position="121"/>
        <end position="143"/>
    </location>
</feature>
<dbReference type="SUPFAM" id="SSF57667">
    <property type="entry name" value="beta-beta-alpha zinc fingers"/>
    <property type="match status" value="6"/>
</dbReference>
<feature type="domain" description="C2H2-type" evidence="3">
    <location>
        <begin position="239"/>
        <end position="267"/>
    </location>
</feature>
<feature type="region of interest" description="Disordered" evidence="2">
    <location>
        <begin position="1073"/>
        <end position="1105"/>
    </location>
</feature>
<dbReference type="GO" id="GO:0005634">
    <property type="term" value="C:nucleus"/>
    <property type="evidence" value="ECO:0007669"/>
    <property type="project" value="TreeGrafter"/>
</dbReference>
<feature type="region of interest" description="Disordered" evidence="2">
    <location>
        <begin position="893"/>
        <end position="999"/>
    </location>
</feature>
<keyword evidence="1" id="KW-0479">Metal-binding</keyword>
<feature type="compositionally biased region" description="Pro residues" evidence="2">
    <location>
        <begin position="1"/>
        <end position="14"/>
    </location>
</feature>
<dbReference type="Gene3D" id="3.30.160.60">
    <property type="entry name" value="Classic Zinc Finger"/>
    <property type="match status" value="9"/>
</dbReference>
<gene>
    <name evidence="5 6" type="primary">LOC113202137</name>
</gene>
<feature type="compositionally biased region" description="Low complexity" evidence="2">
    <location>
        <begin position="834"/>
        <end position="854"/>
    </location>
</feature>
<dbReference type="GO" id="GO:0000978">
    <property type="term" value="F:RNA polymerase II cis-regulatory region sequence-specific DNA binding"/>
    <property type="evidence" value="ECO:0007669"/>
    <property type="project" value="TreeGrafter"/>
</dbReference>
<dbReference type="Pfam" id="PF00096">
    <property type="entry name" value="zf-C2H2"/>
    <property type="match status" value="1"/>
</dbReference>
<evidence type="ECO:0000256" key="2">
    <source>
        <dbReference type="SAM" id="MobiDB-lite"/>
    </source>
</evidence>
<organism evidence="4 5">
    <name type="scientific">Frankliniella occidentalis</name>
    <name type="common">Western flower thrips</name>
    <name type="synonym">Euthrips occidentalis</name>
    <dbReference type="NCBI Taxonomy" id="133901"/>
    <lineage>
        <taxon>Eukaryota</taxon>
        <taxon>Metazoa</taxon>
        <taxon>Ecdysozoa</taxon>
        <taxon>Arthropoda</taxon>
        <taxon>Hexapoda</taxon>
        <taxon>Insecta</taxon>
        <taxon>Pterygota</taxon>
        <taxon>Neoptera</taxon>
        <taxon>Paraneoptera</taxon>
        <taxon>Thysanoptera</taxon>
        <taxon>Terebrantia</taxon>
        <taxon>Thripoidea</taxon>
        <taxon>Thripidae</taxon>
        <taxon>Frankliniella</taxon>
    </lineage>
</organism>
<feature type="compositionally biased region" description="Low complexity" evidence="2">
    <location>
        <begin position="703"/>
        <end position="715"/>
    </location>
</feature>
<dbReference type="GO" id="GO:0001228">
    <property type="term" value="F:DNA-binding transcription activator activity, RNA polymerase II-specific"/>
    <property type="evidence" value="ECO:0007669"/>
    <property type="project" value="TreeGrafter"/>
</dbReference>
<feature type="compositionally biased region" description="Acidic residues" evidence="2">
    <location>
        <begin position="953"/>
        <end position="962"/>
    </location>
</feature>
<feature type="region of interest" description="Disordered" evidence="2">
    <location>
        <begin position="1031"/>
        <end position="1052"/>
    </location>
</feature>
<feature type="region of interest" description="Disordered" evidence="2">
    <location>
        <begin position="796"/>
        <end position="871"/>
    </location>
</feature>
<feature type="compositionally biased region" description="Basic residues" evidence="2">
    <location>
        <begin position="895"/>
        <end position="911"/>
    </location>
</feature>
<evidence type="ECO:0000313" key="4">
    <source>
        <dbReference type="Proteomes" id="UP000504606"/>
    </source>
</evidence>
<name>A0A6J1RSL1_FRAOC</name>
<feature type="compositionally biased region" description="Low complexity" evidence="2">
    <location>
        <begin position="1079"/>
        <end position="1089"/>
    </location>
</feature>
<accession>A0A6J1RSL1</accession>
<dbReference type="PROSITE" id="PS50157">
    <property type="entry name" value="ZINC_FINGER_C2H2_2"/>
    <property type="match status" value="12"/>
</dbReference>
<sequence>MTTATSPPPPPPETEQPGQQQPHGDSAVDSPAPASAVMKDEQPESTSTITEELGSRLVCAVCDAVLASEAALAAHIQELGLNHIGGGDEVQGFACRVCRRAFDSADLLDRHVQSHPGEQVFKCPLCGQALRTNGGLARHLRGHLDGHVDLLRLSQAAKRRLPDNHVDDSDYEVEAKRRSPSSAASDEEVAPAPQPAPLAPAPTVHLFTCPVCPPSQPFRVQYLPELEAHLEQCHRDYSVTCELCSESFRSVRALNLHVHSVHRSGGKAGRVRDVYGFKDLTFVDFTSQKFAHIARAECEKSLHRATSRLHPFQCECGLAFPCDSALAIHRQACPNTVYVDSPADLSRNGVVPVRRPGTGSDLVPPRAASPKGDFFAKLDLLNNASTSPSLSAPPPAYMDRDLADIQSIQSILNVSATSGLGHDHVDERGEEHEEQQDAFAAEFRRMKQRGEFPCRLCPEVFPNLRALKGHNRAHMAAPGADGYRCNMCPHSALDKVALQRHMRTHNGARPYECALCRFAFTTKANCERHLRNRHAKCSRDEVKSSIIYHPSEDPGNDPEQQQQLQQQLQHVKLDVKRSLFAEPSEQTMLLDEDARRRRSLDVGTMTSTSEDEREEPVDVDEQDMPESGRQSPLDLSMVLDLSKKRPPSPMDDGQENDEIVPDEDEEMEDEDQPQDLSRKSSSESCSAAAPTTLPLHLNNQSTPLQSPEPAAPAAALPFPGLNPLYVSPYQLTPPAQVPGLPPGLAPGLPFPAAYYPGLLRSLQLGQLPQLGPLGPSGLVLEPMRLLQRPPFLTATESPVASSGLIPDHKDDSGVACPAASPKSERSSASDSHHQQQQQPSILSSGSSSNGSSSSKMVMKNGVLMPKQKQRRYRTERPFLCDHCDARFTLSSNRERHVKHQHPQFWKDKHRGPSTPASLKAGTPPSTPAPAPVDASTPLRATLISATTPRKIEEDDEDEGLVIDEERPSSEEHHVDDDGVEGDAEDEGHQVKVQSSAAPGEDLASVSRLLDNASMQTFRHFLRDGDEQTATLRLPLPHPATPTGPAHSPAVPALGAHHEEGLGMGLASEEDMDEEGLVAGSPSEGNNSGSEQDKSECESAAVPQKKKSAYSLAPNRVCCPYCSRKFPWTSSLRRHVLTHTGQKPYKCTFCPLLFTTKSNCDRHLARKHSNKKDANSSSSSGVSTNSGTPNSSTASVSPGSSAGSGSPPEVLSVRAAALSPPPAGPGTPGHGYTIRPYRCRHCPSSTFASLSNLRKHVFTKHSGASLESCILPSDDLGRANLSGYESHGSVSDVEHPEHGDEKVEDKKMEMKVPLFSSSLEQPLSLCKVERNYVDVKEEPALNLRRSSEPGQERAVVSGADIMREAHNTMMSAANLTVPITAPVVSIPEGTTRTSESSVTLSSSELPFKCHLCDGSFTERQECLDHIRLNHSSEYDLLLSKGQLELNVSTSPEENNNAMDENHHADGENIEHIRGKFPDYANRKVMCAFCMRRFWSAEDLRRHMRTHTGERPFSCDVCRRRFTLKHSMLRHRKKHTDSSNNSINAPVANSTGPEDLSPSATSGDEEGLHGPFPANFHMHHVQLINHNNNNILISNLLGINEAVIDQMLISKSADDAEKLLGVSKHGNRSSNGRT</sequence>
<feature type="compositionally biased region" description="Low complexity" evidence="2">
    <location>
        <begin position="1174"/>
        <end position="1207"/>
    </location>
</feature>
<feature type="compositionally biased region" description="Acidic residues" evidence="2">
    <location>
        <begin position="652"/>
        <end position="673"/>
    </location>
</feature>
<dbReference type="FunFam" id="3.30.160.60:FF:000813">
    <property type="entry name" value="ras-responsive element-binding protein 1 isoform X1"/>
    <property type="match status" value="1"/>
</dbReference>
<dbReference type="InterPro" id="IPR052795">
    <property type="entry name" value="RREB1"/>
</dbReference>
<dbReference type="SMART" id="SM00355">
    <property type="entry name" value="ZnF_C2H2"/>
    <property type="match status" value="15"/>
</dbReference>
<feature type="domain" description="C2H2-type" evidence="3">
    <location>
        <begin position="878"/>
        <end position="901"/>
    </location>
</feature>
<dbReference type="PANTHER" id="PTHR46451:SF1">
    <property type="entry name" value="RAS-RESPONSIVE ELEMENT-BINDING PROTEIN 1"/>
    <property type="match status" value="1"/>
</dbReference>
<dbReference type="CTD" id="31391"/>
<feature type="domain" description="C2H2-type" evidence="3">
    <location>
        <begin position="511"/>
        <end position="535"/>
    </location>
</feature>
<feature type="domain" description="C2H2-type" evidence="3">
    <location>
        <begin position="452"/>
        <end position="479"/>
    </location>
</feature>
<feature type="compositionally biased region" description="Low complexity" evidence="2">
    <location>
        <begin position="15"/>
        <end position="37"/>
    </location>
</feature>
<dbReference type="FunFam" id="3.30.160.60:FF:002512">
    <property type="entry name" value="Pebbled, isoform A"/>
    <property type="match status" value="1"/>
</dbReference>
<feature type="region of interest" description="Disordered" evidence="2">
    <location>
        <begin position="1"/>
        <end position="49"/>
    </location>
</feature>
<feature type="compositionally biased region" description="Basic and acidic residues" evidence="2">
    <location>
        <begin position="162"/>
        <end position="177"/>
    </location>
</feature>
<feature type="compositionally biased region" description="Acidic residues" evidence="2">
    <location>
        <begin position="609"/>
        <end position="624"/>
    </location>
</feature>
<evidence type="ECO:0000259" key="3">
    <source>
        <dbReference type="PROSITE" id="PS50157"/>
    </source>
</evidence>
<evidence type="ECO:0000256" key="1">
    <source>
        <dbReference type="PROSITE-ProRule" id="PRU00042"/>
    </source>
</evidence>
<dbReference type="PANTHER" id="PTHR46451">
    <property type="entry name" value="RAS-RESPONSIVE ELEMENT-BINDING PROTEIN 1"/>
    <property type="match status" value="1"/>
</dbReference>
<feature type="region of interest" description="Disordered" evidence="2">
    <location>
        <begin position="1164"/>
        <end position="1209"/>
    </location>
</feature>
<reference evidence="5 6" key="1">
    <citation type="submission" date="2025-04" db="UniProtKB">
        <authorList>
            <consortium name="RefSeq"/>
        </authorList>
    </citation>
    <scope>IDENTIFICATION</scope>
    <source>
        <tissue evidence="5 6">Whole organism</tissue>
    </source>
</reference>
<dbReference type="InterPro" id="IPR036236">
    <property type="entry name" value="Znf_C2H2_sf"/>
</dbReference>
<evidence type="ECO:0000313" key="5">
    <source>
        <dbReference type="RefSeq" id="XP_026272014.2"/>
    </source>
</evidence>
<feature type="region of interest" description="Disordered" evidence="2">
    <location>
        <begin position="1528"/>
        <end position="1570"/>
    </location>
</feature>
<protein>
    <submittedName>
        <fullName evidence="5 6">Ras-responsive element-binding protein 1 isoform X2</fullName>
    </submittedName>
</protein>
<feature type="compositionally biased region" description="Basic and acidic residues" evidence="2">
    <location>
        <begin position="822"/>
        <end position="833"/>
    </location>
</feature>
<feature type="domain" description="C2H2-type" evidence="3">
    <location>
        <begin position="1116"/>
        <end position="1143"/>
    </location>
</feature>
<proteinExistence type="predicted"/>
<feature type="domain" description="C2H2-type" evidence="3">
    <location>
        <begin position="483"/>
        <end position="510"/>
    </location>
</feature>
<feature type="domain" description="C2H2-type" evidence="3">
    <location>
        <begin position="1144"/>
        <end position="1172"/>
    </location>
</feature>
<dbReference type="GO" id="GO:0008270">
    <property type="term" value="F:zinc ion binding"/>
    <property type="evidence" value="ECO:0007669"/>
    <property type="project" value="UniProtKB-KW"/>
</dbReference>
<feature type="domain" description="C2H2-type" evidence="3">
    <location>
        <begin position="93"/>
        <end position="120"/>
    </location>
</feature>
<keyword evidence="1" id="KW-0863">Zinc-finger</keyword>
<feature type="domain" description="C2H2-type" evidence="3">
    <location>
        <begin position="1483"/>
        <end position="1510"/>
    </location>
</feature>